<dbReference type="InterPro" id="IPR034593">
    <property type="entry name" value="DgoD-like"/>
</dbReference>
<dbReference type="EMBL" id="QQZY01000002">
    <property type="protein sequence ID" value="RDI75221.1"/>
    <property type="molecule type" value="Genomic_DNA"/>
</dbReference>
<dbReference type="Pfam" id="PF02746">
    <property type="entry name" value="MR_MLE_N"/>
    <property type="match status" value="1"/>
</dbReference>
<evidence type="ECO:0000256" key="2">
    <source>
        <dbReference type="ARBA" id="ARBA00022723"/>
    </source>
</evidence>
<dbReference type="CDD" id="cd03319">
    <property type="entry name" value="L-Ala-DL-Glu_epimerase"/>
    <property type="match status" value="1"/>
</dbReference>
<reference evidence="9 10" key="1">
    <citation type="submission" date="2018-07" db="EMBL/GenBank/DDBJ databases">
        <title>High-quality-draft genome sequence of Gaiella occulta.</title>
        <authorList>
            <person name="Severino R."/>
            <person name="Froufe H.J.C."/>
            <person name="Rainey F.A."/>
            <person name="Barroso C."/>
            <person name="Albuquerque L."/>
            <person name="Lobo-Da-Cunha A."/>
            <person name="Da Costa M.S."/>
            <person name="Egas C."/>
        </authorList>
    </citation>
    <scope>NUCLEOTIDE SEQUENCE [LARGE SCALE GENOMIC DNA]</scope>
    <source>
        <strain evidence="9 10">F2-233</strain>
    </source>
</reference>
<feature type="active site" description="Proton acceptor; specific for (R)-substrate epimerization" evidence="5">
    <location>
        <position position="153"/>
    </location>
</feature>
<dbReference type="GO" id="GO:0009063">
    <property type="term" value="P:amino acid catabolic process"/>
    <property type="evidence" value="ECO:0007669"/>
    <property type="project" value="InterPro"/>
</dbReference>
<dbReference type="OrthoDB" id="5241672at2"/>
<organism evidence="9 10">
    <name type="scientific">Gaiella occulta</name>
    <dbReference type="NCBI Taxonomy" id="1002870"/>
    <lineage>
        <taxon>Bacteria</taxon>
        <taxon>Bacillati</taxon>
        <taxon>Actinomycetota</taxon>
        <taxon>Thermoleophilia</taxon>
        <taxon>Gaiellales</taxon>
        <taxon>Gaiellaceae</taxon>
        <taxon>Gaiella</taxon>
    </lineage>
</organism>
<dbReference type="PROSITE" id="PS00909">
    <property type="entry name" value="MR_MLE_2"/>
    <property type="match status" value="1"/>
</dbReference>
<evidence type="ECO:0000256" key="3">
    <source>
        <dbReference type="ARBA" id="ARBA00022842"/>
    </source>
</evidence>
<evidence type="ECO:0000256" key="5">
    <source>
        <dbReference type="PIRSR" id="PIRSR634603-1"/>
    </source>
</evidence>
<comment type="similarity">
    <text evidence="1 7">Belongs to the mandelate racemase/muconate lactonizing enzyme family.</text>
</comment>
<feature type="active site" description="Proton acceptor; specific for (S)-substrate epimerization" evidence="5">
    <location>
        <position position="251"/>
    </location>
</feature>
<dbReference type="PANTHER" id="PTHR48080:SF3">
    <property type="entry name" value="ENOLASE SUPERFAMILY MEMBER DDB_G0284701"/>
    <property type="match status" value="1"/>
</dbReference>
<feature type="binding site" evidence="6">
    <location>
        <position position="205"/>
    </location>
    <ligand>
        <name>Mg(2+)</name>
        <dbReference type="ChEBI" id="CHEBI:18420"/>
    </ligand>
</feature>
<protein>
    <recommendedName>
        <fullName evidence="7">Dipeptide epimerase</fullName>
        <ecNumber evidence="7">5.1.1.-</ecNumber>
    </recommendedName>
</protein>
<feature type="binding site" evidence="6">
    <location>
        <position position="179"/>
    </location>
    <ligand>
        <name>Mg(2+)</name>
        <dbReference type="ChEBI" id="CHEBI:18420"/>
    </ligand>
</feature>
<feature type="domain" description="Mandelate racemase/muconate lactonizing enzyme C-terminal" evidence="8">
    <location>
        <begin position="133"/>
        <end position="225"/>
    </location>
</feature>
<dbReference type="SUPFAM" id="SSF54826">
    <property type="entry name" value="Enolase N-terminal domain-like"/>
    <property type="match status" value="1"/>
</dbReference>
<evidence type="ECO:0000313" key="10">
    <source>
        <dbReference type="Proteomes" id="UP000254134"/>
    </source>
</evidence>
<evidence type="ECO:0000256" key="4">
    <source>
        <dbReference type="ARBA" id="ARBA00023235"/>
    </source>
</evidence>
<dbReference type="InterPro" id="IPR029017">
    <property type="entry name" value="Enolase-like_N"/>
</dbReference>
<dbReference type="InterPro" id="IPR034603">
    <property type="entry name" value="Dipeptide_epimerase"/>
</dbReference>
<keyword evidence="3 6" id="KW-0460">Magnesium</keyword>
<dbReference type="GO" id="GO:0016855">
    <property type="term" value="F:racemase and epimerase activity, acting on amino acids and derivatives"/>
    <property type="evidence" value="ECO:0007669"/>
    <property type="project" value="UniProtKB-UniRule"/>
</dbReference>
<dbReference type="InterPro" id="IPR036849">
    <property type="entry name" value="Enolase-like_C_sf"/>
</dbReference>
<dbReference type="SFLD" id="SFLDG00180">
    <property type="entry name" value="muconate_cycloisomerase"/>
    <property type="match status" value="1"/>
</dbReference>
<dbReference type="InterPro" id="IPR013342">
    <property type="entry name" value="Mandelate_racemase_C"/>
</dbReference>
<evidence type="ECO:0000256" key="1">
    <source>
        <dbReference type="ARBA" id="ARBA00008031"/>
    </source>
</evidence>
<reference evidence="10" key="2">
    <citation type="journal article" date="2019" name="MicrobiologyOpen">
        <title>High-quality draft genome sequence of Gaiella occulta isolated from a 150 meter deep mineral water borehole and comparison with the genome sequences of other deep-branching lineages of the phylum Actinobacteria.</title>
        <authorList>
            <person name="Severino R."/>
            <person name="Froufe H.J.C."/>
            <person name="Barroso C."/>
            <person name="Albuquerque L."/>
            <person name="Lobo-da-Cunha A."/>
            <person name="da Costa M.S."/>
            <person name="Egas C."/>
        </authorList>
    </citation>
    <scope>NUCLEOTIDE SEQUENCE [LARGE SCALE GENOMIC DNA]</scope>
    <source>
        <strain evidence="10">F2-233</strain>
    </source>
</reference>
<dbReference type="PROSITE" id="PS00908">
    <property type="entry name" value="MR_MLE_1"/>
    <property type="match status" value="1"/>
</dbReference>
<dbReference type="SFLD" id="SFLDS00001">
    <property type="entry name" value="Enolase"/>
    <property type="match status" value="1"/>
</dbReference>
<keyword evidence="10" id="KW-1185">Reference proteome</keyword>
<dbReference type="GO" id="GO:0046872">
    <property type="term" value="F:metal ion binding"/>
    <property type="evidence" value="ECO:0007669"/>
    <property type="project" value="UniProtKB-KW"/>
</dbReference>
<dbReference type="InterPro" id="IPR013341">
    <property type="entry name" value="Mandelate_racemase_N_dom"/>
</dbReference>
<dbReference type="EC" id="5.1.1.-" evidence="7"/>
<evidence type="ECO:0000313" key="9">
    <source>
        <dbReference type="EMBL" id="RDI75221.1"/>
    </source>
</evidence>
<dbReference type="SUPFAM" id="SSF51604">
    <property type="entry name" value="Enolase C-terminal domain-like"/>
    <property type="match status" value="1"/>
</dbReference>
<dbReference type="SMART" id="SM00922">
    <property type="entry name" value="MR_MLE"/>
    <property type="match status" value="1"/>
</dbReference>
<comment type="caution">
    <text evidence="9">The sequence shown here is derived from an EMBL/GenBank/DDBJ whole genome shotgun (WGS) entry which is preliminary data.</text>
</comment>
<dbReference type="AlphaFoldDB" id="A0A7M2Z098"/>
<accession>A0A7M2Z098</accession>
<evidence type="ECO:0000256" key="6">
    <source>
        <dbReference type="PIRSR" id="PIRSR634603-3"/>
    </source>
</evidence>
<feature type="binding site" evidence="6">
    <location>
        <position position="229"/>
    </location>
    <ligand>
        <name>Mg(2+)</name>
        <dbReference type="ChEBI" id="CHEBI:18420"/>
    </ligand>
</feature>
<dbReference type="InterPro" id="IPR018110">
    <property type="entry name" value="Mandel_Rmase/mucon_lact_enz_CS"/>
</dbReference>
<evidence type="ECO:0000259" key="8">
    <source>
        <dbReference type="SMART" id="SM00922"/>
    </source>
</evidence>
<name>A0A7M2Z098_9ACTN</name>
<dbReference type="Gene3D" id="3.20.20.120">
    <property type="entry name" value="Enolase-like C-terminal domain"/>
    <property type="match status" value="1"/>
</dbReference>
<comment type="cofactor">
    <cofactor evidence="6 7">
        <name>Mg(2+)</name>
        <dbReference type="ChEBI" id="CHEBI:18420"/>
    </cofactor>
    <text evidence="6 7">Binds 1 Mg(2+) ion per subunit.</text>
</comment>
<dbReference type="Proteomes" id="UP000254134">
    <property type="component" value="Unassembled WGS sequence"/>
</dbReference>
<keyword evidence="4 7" id="KW-0413">Isomerase</keyword>
<evidence type="ECO:0000256" key="7">
    <source>
        <dbReference type="RuleBase" id="RU366006"/>
    </source>
</evidence>
<dbReference type="Pfam" id="PF13378">
    <property type="entry name" value="MR_MLE_C"/>
    <property type="match status" value="1"/>
</dbReference>
<keyword evidence="2 6" id="KW-0479">Metal-binding</keyword>
<dbReference type="RefSeq" id="WP_114795446.1">
    <property type="nucleotide sequence ID" value="NZ_QQZY01000002.1"/>
</dbReference>
<dbReference type="Gene3D" id="3.30.390.10">
    <property type="entry name" value="Enolase-like, N-terminal domain"/>
    <property type="match status" value="1"/>
</dbReference>
<proteinExistence type="inferred from homology"/>
<dbReference type="PANTHER" id="PTHR48080">
    <property type="entry name" value="D-GALACTONATE DEHYDRATASE-RELATED"/>
    <property type="match status" value="1"/>
</dbReference>
<gene>
    <name evidence="9" type="ORF">Gocc_1019</name>
</gene>
<sequence>MEVDARIVRLRLAETFVIAREARDEEDVVHVSLRHGGVVGRGEGAPIDRYDETAASALAFVTEHAGLLGGDPFALEEIGARLAEVPGEQAAKSALDAALHDLQGKLLGMPVWRLLGLPRAGPPTSWTIWLGDPDDMARRTERVGNRFRRLKLKLGGGDGLDVERVRAVRSRTDLPLQVDVNEWWSVDEALAAVPELAALGVEYVEQPLPAGDPGGALLRERSPLPIYLDEDCHTLADVATCAEIGHGITIKLAKSGGIREALRMAHAARALGLGVMLGCMVESGLGIAAGCVVAPLCDHVDLDGNLLLAEDPSPGVAFVDGVQVPSEGPGLGVG</sequence>
<dbReference type="InterPro" id="IPR029065">
    <property type="entry name" value="Enolase_C-like"/>
</dbReference>